<comment type="caution">
    <text evidence="1">The sequence shown here is derived from an EMBL/GenBank/DDBJ whole genome shotgun (WGS) entry which is preliminary data.</text>
</comment>
<name>A0A4Q0Y1T8_9BACT</name>
<dbReference type="EMBL" id="PDKO01000002">
    <property type="protein sequence ID" value="RXJ64050.1"/>
    <property type="molecule type" value="Genomic_DNA"/>
</dbReference>
<reference evidence="1 2" key="1">
    <citation type="submission" date="2017-10" db="EMBL/GenBank/DDBJ databases">
        <title>Genomics of the genus Arcobacter.</title>
        <authorList>
            <person name="Perez-Cataluna A."/>
            <person name="Figueras M.J."/>
        </authorList>
    </citation>
    <scope>NUCLEOTIDE SEQUENCE [LARGE SCALE GENOMIC DNA]</scope>
    <source>
        <strain evidence="1 2">DSM 24636</strain>
    </source>
</reference>
<dbReference type="AlphaFoldDB" id="A0A4Q0Y1T8"/>
<evidence type="ECO:0008006" key="3">
    <source>
        <dbReference type="Google" id="ProtNLM"/>
    </source>
</evidence>
<sequence length="272" mass="31651">MIKKLSLIFISAIILNASTLDEKIQNIIGYQEFNENRSLIEYLFQNDSAYYANGSINYIAVIEKLKDNGLLKVVLNKPQDISITFKISDDAIKSMKIISDSLTALGYYHYFTKDLIYDDNKTITWTINLKTEAAIDPLMLSKELAKNNCRFVDIKQEGYTKWMYKIDTSNSTLSNAYNITNNERVDFRKPLTPYFIKVDNANIIEIHSKYGNHWFPQIVFYDKHLNILNIVKENERKDSLQLEIPEETNYIKIEDIYTLANIKRGLSVIIKE</sequence>
<keyword evidence="2" id="KW-1185">Reference proteome</keyword>
<dbReference type="RefSeq" id="WP_129081390.1">
    <property type="nucleotide sequence ID" value="NZ_CP041070.1"/>
</dbReference>
<proteinExistence type="predicted"/>
<evidence type="ECO:0000313" key="2">
    <source>
        <dbReference type="Proteomes" id="UP000290191"/>
    </source>
</evidence>
<protein>
    <recommendedName>
        <fullName evidence="3">Periplasmic protein</fullName>
    </recommendedName>
</protein>
<gene>
    <name evidence="1" type="ORF">CRV06_03675</name>
</gene>
<dbReference type="Proteomes" id="UP000290191">
    <property type="component" value="Unassembled WGS sequence"/>
</dbReference>
<evidence type="ECO:0000313" key="1">
    <source>
        <dbReference type="EMBL" id="RXJ64050.1"/>
    </source>
</evidence>
<organism evidence="1 2">
    <name type="scientific">Halarcobacter anaerophilus</name>
    <dbReference type="NCBI Taxonomy" id="877500"/>
    <lineage>
        <taxon>Bacteria</taxon>
        <taxon>Pseudomonadati</taxon>
        <taxon>Campylobacterota</taxon>
        <taxon>Epsilonproteobacteria</taxon>
        <taxon>Campylobacterales</taxon>
        <taxon>Arcobacteraceae</taxon>
        <taxon>Halarcobacter</taxon>
    </lineage>
</organism>
<dbReference type="STRING" id="877500.GCA_000935065_02927"/>
<accession>A0A4Q0Y1T8</accession>
<dbReference type="OrthoDB" id="5338450at2"/>